<gene>
    <name evidence="4" type="ORF">TRUGW13939_00969</name>
</gene>
<keyword evidence="2" id="KW-0521">NADP</keyword>
<evidence type="ECO:0000256" key="1">
    <source>
        <dbReference type="ARBA" id="ARBA00006484"/>
    </source>
</evidence>
<dbReference type="KEGG" id="trg:TRUGW13939_00969"/>
<dbReference type="PANTHER" id="PTHR24320:SF282">
    <property type="entry name" value="WW DOMAIN-CONTAINING OXIDOREDUCTASE"/>
    <property type="match status" value="1"/>
</dbReference>
<keyword evidence="3" id="KW-0560">Oxidoreductase</keyword>
<dbReference type="InterPro" id="IPR036291">
    <property type="entry name" value="NAD(P)-bd_dom_sf"/>
</dbReference>
<name>A0A7H8QIV8_TALRU</name>
<sequence length="133" mass="15374">MDVWEKREPGGSYGAWRHYGQSKLANILFTRELAVRYPEFTSLVVHPGLIDTDVWQNDWIARLARLMFRWYWYDSIAGSYTTLWAASAENVASGDLYYPIGKVEKGDASSNDTELAKKLWGWSEERVKEFTAI</sequence>
<proteinExistence type="inferred from homology"/>
<evidence type="ECO:0000256" key="3">
    <source>
        <dbReference type="ARBA" id="ARBA00023002"/>
    </source>
</evidence>
<accession>A0A7H8QIV8</accession>
<dbReference type="GeneID" id="55988482"/>
<dbReference type="EMBL" id="CP055898">
    <property type="protein sequence ID" value="QKX53889.1"/>
    <property type="molecule type" value="Genomic_DNA"/>
</dbReference>
<dbReference type="Proteomes" id="UP000509510">
    <property type="component" value="Chromosome I"/>
</dbReference>
<dbReference type="OrthoDB" id="191139at2759"/>
<evidence type="ECO:0000256" key="2">
    <source>
        <dbReference type="ARBA" id="ARBA00022857"/>
    </source>
</evidence>
<keyword evidence="5" id="KW-1185">Reference proteome</keyword>
<dbReference type="AlphaFoldDB" id="A0A7H8QIV8"/>
<dbReference type="Gene3D" id="3.40.50.720">
    <property type="entry name" value="NAD(P)-binding Rossmann-like Domain"/>
    <property type="match status" value="1"/>
</dbReference>
<evidence type="ECO:0000313" key="4">
    <source>
        <dbReference type="EMBL" id="QKX53889.1"/>
    </source>
</evidence>
<dbReference type="PANTHER" id="PTHR24320">
    <property type="entry name" value="RETINOL DEHYDROGENASE"/>
    <property type="match status" value="1"/>
</dbReference>
<comment type="similarity">
    <text evidence="1">Belongs to the short-chain dehydrogenases/reductases (SDR) family.</text>
</comment>
<reference evidence="5" key="1">
    <citation type="submission" date="2020-06" db="EMBL/GenBank/DDBJ databases">
        <title>A chromosome-scale genome assembly of Talaromyces rugulosus W13939.</title>
        <authorList>
            <person name="Wang B."/>
            <person name="Guo L."/>
            <person name="Ye K."/>
            <person name="Wang L."/>
        </authorList>
    </citation>
    <scope>NUCLEOTIDE SEQUENCE [LARGE SCALE GENOMIC DNA]</scope>
    <source>
        <strain evidence="5">W13939</strain>
    </source>
</reference>
<protein>
    <recommendedName>
        <fullName evidence="6">Oxidoreductase</fullName>
    </recommendedName>
</protein>
<organism evidence="4 5">
    <name type="scientific">Talaromyces rugulosus</name>
    <name type="common">Penicillium rugulosum</name>
    <dbReference type="NCBI Taxonomy" id="121627"/>
    <lineage>
        <taxon>Eukaryota</taxon>
        <taxon>Fungi</taxon>
        <taxon>Dikarya</taxon>
        <taxon>Ascomycota</taxon>
        <taxon>Pezizomycotina</taxon>
        <taxon>Eurotiomycetes</taxon>
        <taxon>Eurotiomycetidae</taxon>
        <taxon>Eurotiales</taxon>
        <taxon>Trichocomaceae</taxon>
        <taxon>Talaromyces</taxon>
        <taxon>Talaromyces sect. Islandici</taxon>
    </lineage>
</organism>
<dbReference type="GO" id="GO:0016491">
    <property type="term" value="F:oxidoreductase activity"/>
    <property type="evidence" value="ECO:0007669"/>
    <property type="project" value="UniProtKB-KW"/>
</dbReference>
<dbReference type="RefSeq" id="XP_035340068.1">
    <property type="nucleotide sequence ID" value="XM_035484175.1"/>
</dbReference>
<evidence type="ECO:0000313" key="5">
    <source>
        <dbReference type="Proteomes" id="UP000509510"/>
    </source>
</evidence>
<dbReference type="SUPFAM" id="SSF51735">
    <property type="entry name" value="NAD(P)-binding Rossmann-fold domains"/>
    <property type="match status" value="1"/>
</dbReference>
<evidence type="ECO:0008006" key="6">
    <source>
        <dbReference type="Google" id="ProtNLM"/>
    </source>
</evidence>